<reference evidence="4 5" key="1">
    <citation type="submission" date="2016-10" db="EMBL/GenBank/DDBJ databases">
        <title>Lutibacter sp. LPB0138, isolated from marine gastropod.</title>
        <authorList>
            <person name="Kim E."/>
            <person name="Yi H."/>
        </authorList>
    </citation>
    <scope>NUCLEOTIDE SEQUENCE [LARGE SCALE GENOMIC DNA]</scope>
    <source>
        <strain evidence="4 5">LPB0138</strain>
    </source>
</reference>
<organism evidence="4 5">
    <name type="scientific">Urechidicola croceus</name>
    <dbReference type="NCBI Taxonomy" id="1850246"/>
    <lineage>
        <taxon>Bacteria</taxon>
        <taxon>Pseudomonadati</taxon>
        <taxon>Bacteroidota</taxon>
        <taxon>Flavobacteriia</taxon>
        <taxon>Flavobacteriales</taxon>
        <taxon>Flavobacteriaceae</taxon>
        <taxon>Urechidicola</taxon>
    </lineage>
</organism>
<evidence type="ECO:0000259" key="2">
    <source>
        <dbReference type="Pfam" id="PF25917"/>
    </source>
</evidence>
<protein>
    <submittedName>
        <fullName evidence="4">Efflux transporter periplasmic adaptor subunit</fullName>
    </submittedName>
</protein>
<dbReference type="GO" id="GO:1990281">
    <property type="term" value="C:efflux pump complex"/>
    <property type="evidence" value="ECO:0007669"/>
    <property type="project" value="TreeGrafter"/>
</dbReference>
<proteinExistence type="inferred from homology"/>
<dbReference type="NCBIfam" id="TIGR01730">
    <property type="entry name" value="RND_mfp"/>
    <property type="match status" value="1"/>
</dbReference>
<dbReference type="AlphaFoldDB" id="A0A1D8P6F8"/>
<dbReference type="EMBL" id="CP017478">
    <property type="protein sequence ID" value="AOW20117.1"/>
    <property type="molecule type" value="Genomic_DNA"/>
</dbReference>
<dbReference type="Proteomes" id="UP000176050">
    <property type="component" value="Chromosome"/>
</dbReference>
<dbReference type="Gene3D" id="2.40.420.20">
    <property type="match status" value="1"/>
</dbReference>
<dbReference type="SUPFAM" id="SSF111369">
    <property type="entry name" value="HlyD-like secretion proteins"/>
    <property type="match status" value="1"/>
</dbReference>
<dbReference type="RefSeq" id="WP_070236256.1">
    <property type="nucleotide sequence ID" value="NZ_CP017478.1"/>
</dbReference>
<dbReference type="PROSITE" id="PS51257">
    <property type="entry name" value="PROKAR_LIPOPROTEIN"/>
    <property type="match status" value="1"/>
</dbReference>
<sequence length="360" mass="38884">MKKYTYIITVITLSILMTSCGNDEKKVVADNTPPIVVKVNAVQEDGNNPFVTASGKVQAENSADLSTRMMGYVNKTHVNVGDKVRKGQLLISINNSDLQAKRAQVNASITEATAAYNNAEKDYIRFKNLFADNSASQKEVDDMTAHFEMAKARLEAANQMKNEINSQFKYTNITAPFSGVITSKNIEAGDMANPGMPLISVEAPGKYEVMAMVPESEISQIKKGTEVDVVVKSINQTIKGKVTEVSTSAKNTGGQFLVKVALDKTDAKILSGMFTTVQFPVAKKATASTMVLIPTSAIVERGQLTGVYTVSQSNTAVLRWLRLGRTFGDNVEVLSGLSADESYIVSAEGKLFNGAKISIQ</sequence>
<feature type="domain" description="Multidrug resistance protein MdtA-like barrel-sandwich hybrid" evidence="2">
    <location>
        <begin position="62"/>
        <end position="196"/>
    </location>
</feature>
<evidence type="ECO:0000256" key="1">
    <source>
        <dbReference type="ARBA" id="ARBA00009477"/>
    </source>
</evidence>
<dbReference type="Pfam" id="PF25954">
    <property type="entry name" value="Beta-barrel_RND_2"/>
    <property type="match status" value="1"/>
</dbReference>
<evidence type="ECO:0000313" key="5">
    <source>
        <dbReference type="Proteomes" id="UP000176050"/>
    </source>
</evidence>
<dbReference type="KEGG" id="lul:LPB138_05225"/>
<gene>
    <name evidence="4" type="ORF">LPB138_05225</name>
</gene>
<dbReference type="Gene3D" id="2.40.50.100">
    <property type="match status" value="1"/>
</dbReference>
<dbReference type="STRING" id="1850246.LPB138_05225"/>
<comment type="similarity">
    <text evidence="1">Belongs to the membrane fusion protein (MFP) (TC 8.A.1) family.</text>
</comment>
<evidence type="ECO:0000313" key="4">
    <source>
        <dbReference type="EMBL" id="AOW20117.1"/>
    </source>
</evidence>
<evidence type="ECO:0000259" key="3">
    <source>
        <dbReference type="Pfam" id="PF25954"/>
    </source>
</evidence>
<keyword evidence="5" id="KW-1185">Reference proteome</keyword>
<dbReference type="InterPro" id="IPR058792">
    <property type="entry name" value="Beta-barrel_RND_2"/>
</dbReference>
<name>A0A1D8P6F8_9FLAO</name>
<dbReference type="PANTHER" id="PTHR30469:SF15">
    <property type="entry name" value="HLYD FAMILY OF SECRETION PROTEINS"/>
    <property type="match status" value="1"/>
</dbReference>
<dbReference type="Pfam" id="PF25917">
    <property type="entry name" value="BSH_RND"/>
    <property type="match status" value="1"/>
</dbReference>
<dbReference type="Gene3D" id="1.10.287.470">
    <property type="entry name" value="Helix hairpin bin"/>
    <property type="match status" value="1"/>
</dbReference>
<dbReference type="InterPro" id="IPR058625">
    <property type="entry name" value="MdtA-like_BSH"/>
</dbReference>
<feature type="domain" description="CusB-like beta-barrel" evidence="3">
    <location>
        <begin position="210"/>
        <end position="279"/>
    </location>
</feature>
<dbReference type="Gene3D" id="2.40.30.170">
    <property type="match status" value="1"/>
</dbReference>
<accession>A0A1D8P6F8</accession>
<dbReference type="OrthoDB" id="9806939at2"/>
<dbReference type="PANTHER" id="PTHR30469">
    <property type="entry name" value="MULTIDRUG RESISTANCE PROTEIN MDTA"/>
    <property type="match status" value="1"/>
</dbReference>
<dbReference type="GO" id="GO:0015562">
    <property type="term" value="F:efflux transmembrane transporter activity"/>
    <property type="evidence" value="ECO:0007669"/>
    <property type="project" value="TreeGrafter"/>
</dbReference>
<dbReference type="InterPro" id="IPR006143">
    <property type="entry name" value="RND_pump_MFP"/>
</dbReference>